<comment type="caution">
    <text evidence="5">The sequence shown here is derived from an EMBL/GenBank/DDBJ whole genome shotgun (WGS) entry which is preliminary data.</text>
</comment>
<feature type="repeat" description="ANK" evidence="3">
    <location>
        <begin position="139"/>
        <end position="171"/>
    </location>
</feature>
<dbReference type="RefSeq" id="WP_379509139.1">
    <property type="nucleotide sequence ID" value="NZ_JBHRTQ010000006.1"/>
</dbReference>
<dbReference type="PROSITE" id="PS50297">
    <property type="entry name" value="ANK_REP_REGION"/>
    <property type="match status" value="3"/>
</dbReference>
<evidence type="ECO:0000256" key="4">
    <source>
        <dbReference type="SAM" id="SignalP"/>
    </source>
</evidence>
<evidence type="ECO:0000256" key="1">
    <source>
        <dbReference type="ARBA" id="ARBA00022737"/>
    </source>
</evidence>
<dbReference type="Gene3D" id="1.25.40.20">
    <property type="entry name" value="Ankyrin repeat-containing domain"/>
    <property type="match status" value="1"/>
</dbReference>
<feature type="repeat" description="ANK" evidence="3">
    <location>
        <begin position="106"/>
        <end position="138"/>
    </location>
</feature>
<accession>A0ABV7IP62</accession>
<organism evidence="5 6">
    <name type="scientific">Novosphingobium bradum</name>
    <dbReference type="NCBI Taxonomy" id="1737444"/>
    <lineage>
        <taxon>Bacteria</taxon>
        <taxon>Pseudomonadati</taxon>
        <taxon>Pseudomonadota</taxon>
        <taxon>Alphaproteobacteria</taxon>
        <taxon>Sphingomonadales</taxon>
        <taxon>Sphingomonadaceae</taxon>
        <taxon>Novosphingobium</taxon>
    </lineage>
</organism>
<feature type="chain" id="PRO_5047224275" evidence="4">
    <location>
        <begin position="35"/>
        <end position="212"/>
    </location>
</feature>
<dbReference type="InterPro" id="IPR036770">
    <property type="entry name" value="Ankyrin_rpt-contain_sf"/>
</dbReference>
<protein>
    <submittedName>
        <fullName evidence="5">Ankyrin repeat domain-containing protein</fullName>
    </submittedName>
</protein>
<keyword evidence="2 3" id="KW-0040">ANK repeat</keyword>
<evidence type="ECO:0000313" key="5">
    <source>
        <dbReference type="EMBL" id="MFC3173752.1"/>
    </source>
</evidence>
<dbReference type="SUPFAM" id="SSF48403">
    <property type="entry name" value="Ankyrin repeat"/>
    <property type="match status" value="1"/>
</dbReference>
<dbReference type="Pfam" id="PF12796">
    <property type="entry name" value="Ank_2"/>
    <property type="match status" value="1"/>
</dbReference>
<evidence type="ECO:0000313" key="6">
    <source>
        <dbReference type="Proteomes" id="UP001595604"/>
    </source>
</evidence>
<keyword evidence="6" id="KW-1185">Reference proteome</keyword>
<sequence length="212" mass="22249">MRFGKLLGMRIAGALAGLAMAGAAALVPAAPAQAQFMGAGFKFLEAVKKKDGEAVEKAVGETPTIVNTRDVSTGDTPLHLVTQGRELTWLNFLLYKGANPNLRNDRGVAPLGLAVSLGWAEGVELLLAKGARVNDPDGTGETPLIAAVHQRSLDLVKLLVKAGADPLRADNSGRSARDYAELMGKDSAIWTEIEAATKAAAARRKQSYGPSF</sequence>
<name>A0ABV7IP62_9SPHN</name>
<proteinExistence type="predicted"/>
<dbReference type="SMART" id="SM00248">
    <property type="entry name" value="ANK"/>
    <property type="match status" value="3"/>
</dbReference>
<dbReference type="InterPro" id="IPR002110">
    <property type="entry name" value="Ankyrin_rpt"/>
</dbReference>
<gene>
    <name evidence="5" type="ORF">ACFOD9_05750</name>
</gene>
<keyword evidence="1" id="KW-0677">Repeat</keyword>
<dbReference type="PANTHER" id="PTHR24171">
    <property type="entry name" value="ANKYRIN REPEAT DOMAIN-CONTAINING PROTEIN 39-RELATED"/>
    <property type="match status" value="1"/>
</dbReference>
<evidence type="ECO:0000256" key="2">
    <source>
        <dbReference type="ARBA" id="ARBA00023043"/>
    </source>
</evidence>
<dbReference type="Proteomes" id="UP001595604">
    <property type="component" value="Unassembled WGS sequence"/>
</dbReference>
<dbReference type="PROSITE" id="PS50088">
    <property type="entry name" value="ANK_REPEAT"/>
    <property type="match status" value="3"/>
</dbReference>
<feature type="signal peptide" evidence="4">
    <location>
        <begin position="1"/>
        <end position="34"/>
    </location>
</feature>
<feature type="repeat" description="ANK" evidence="3">
    <location>
        <begin position="73"/>
        <end position="105"/>
    </location>
</feature>
<keyword evidence="4" id="KW-0732">Signal</keyword>
<evidence type="ECO:0000256" key="3">
    <source>
        <dbReference type="PROSITE-ProRule" id="PRU00023"/>
    </source>
</evidence>
<reference evidence="6" key="1">
    <citation type="journal article" date="2019" name="Int. J. Syst. Evol. Microbiol.">
        <title>The Global Catalogue of Microorganisms (GCM) 10K type strain sequencing project: providing services to taxonomists for standard genome sequencing and annotation.</title>
        <authorList>
            <consortium name="The Broad Institute Genomics Platform"/>
            <consortium name="The Broad Institute Genome Sequencing Center for Infectious Disease"/>
            <person name="Wu L."/>
            <person name="Ma J."/>
        </authorList>
    </citation>
    <scope>NUCLEOTIDE SEQUENCE [LARGE SCALE GENOMIC DNA]</scope>
    <source>
        <strain evidence="6">KCTC 42984</strain>
    </source>
</reference>
<dbReference type="EMBL" id="JBHRTQ010000006">
    <property type="protein sequence ID" value="MFC3173752.1"/>
    <property type="molecule type" value="Genomic_DNA"/>
</dbReference>